<accession>A0ABM6VA68</accession>
<proteinExistence type="predicted"/>
<reference evidence="2 3" key="1">
    <citation type="submission" date="2018-05" db="EMBL/GenBank/DDBJ databases">
        <title>Complete genome sequence of the Type Strain of Streptomyces spongiicola HNM0071, the producer of staurosporine.</title>
        <authorList>
            <person name="Zhou S."/>
            <person name="Huang X."/>
        </authorList>
    </citation>
    <scope>NUCLEOTIDE SEQUENCE [LARGE SCALE GENOMIC DNA]</scope>
    <source>
        <strain evidence="2 3">HNM0071</strain>
    </source>
</reference>
<feature type="region of interest" description="Disordered" evidence="1">
    <location>
        <begin position="1"/>
        <end position="36"/>
    </location>
</feature>
<feature type="compositionally biased region" description="Low complexity" evidence="1">
    <location>
        <begin position="19"/>
        <end position="28"/>
    </location>
</feature>
<evidence type="ECO:0000256" key="1">
    <source>
        <dbReference type="SAM" id="MobiDB-lite"/>
    </source>
</evidence>
<gene>
    <name evidence="2" type="ORF">DDQ41_20090</name>
</gene>
<organism evidence="2 3">
    <name type="scientific">Streptomyces spongiicola</name>
    <dbReference type="NCBI Taxonomy" id="1690221"/>
    <lineage>
        <taxon>Bacteria</taxon>
        <taxon>Bacillati</taxon>
        <taxon>Actinomycetota</taxon>
        <taxon>Actinomycetes</taxon>
        <taxon>Kitasatosporales</taxon>
        <taxon>Streptomycetaceae</taxon>
        <taxon>Streptomyces</taxon>
    </lineage>
</organism>
<feature type="region of interest" description="Disordered" evidence="1">
    <location>
        <begin position="48"/>
        <end position="70"/>
    </location>
</feature>
<evidence type="ECO:0000313" key="2">
    <source>
        <dbReference type="EMBL" id="AWK10824.1"/>
    </source>
</evidence>
<protein>
    <submittedName>
        <fullName evidence="2">Uncharacterized protein</fullName>
    </submittedName>
</protein>
<dbReference type="EMBL" id="CP029254">
    <property type="protein sequence ID" value="AWK10824.1"/>
    <property type="molecule type" value="Genomic_DNA"/>
</dbReference>
<evidence type="ECO:0000313" key="3">
    <source>
        <dbReference type="Proteomes" id="UP000245051"/>
    </source>
</evidence>
<sequence>MPGSARPAGRRPPRRPAAERVAPAASAGTAGGGGRRSCASALLRLRVPAGPGVPGAALRGPKSETGLTGI</sequence>
<name>A0ABM6VA68_9ACTN</name>
<dbReference type="Proteomes" id="UP000245051">
    <property type="component" value="Chromosome"/>
</dbReference>
<keyword evidence="3" id="KW-1185">Reference proteome</keyword>